<dbReference type="Proteomes" id="UP000195787">
    <property type="component" value="Unassembled WGS sequence"/>
</dbReference>
<evidence type="ECO:0000259" key="5">
    <source>
        <dbReference type="PROSITE" id="PS50937"/>
    </source>
</evidence>
<evidence type="ECO:0000313" key="6">
    <source>
        <dbReference type="EMBL" id="SJM49594.1"/>
    </source>
</evidence>
<dbReference type="Pfam" id="PF07739">
    <property type="entry name" value="TipAS"/>
    <property type="match status" value="1"/>
</dbReference>
<proteinExistence type="predicted"/>
<dbReference type="InterPro" id="IPR047057">
    <property type="entry name" value="MerR_fam"/>
</dbReference>
<evidence type="ECO:0000256" key="2">
    <source>
        <dbReference type="ARBA" id="ARBA00023015"/>
    </source>
</evidence>
<keyword evidence="2" id="KW-0805">Transcription regulation</keyword>
<sequence>MTHTQWTIQEVAQATGISSRTLRHYDQTGLLEPTDTIAGGMRTYDQRALLRLQRILLLRDTGMRLTTIADVLDGSTDDAEALREHRTHLVRERTRVDDQLAAVDATIKAIEKGDTIMPNQMFDGFDHTKYDAEVRERWGGEAADRSDSWWSDLGTDGQHDFRKQLDELNAQWDAVITEGVDPASDRAQEVAKRHVGWMTASWQGQQLEADMLKGISQMYVDDERFAANYNRVSPEGPAFVRDALHVYADRNI</sequence>
<accession>A0A1R4F151</accession>
<dbReference type="PROSITE" id="PS50937">
    <property type="entry name" value="HTH_MERR_2"/>
    <property type="match status" value="1"/>
</dbReference>
<dbReference type="SMART" id="SM00422">
    <property type="entry name" value="HTH_MERR"/>
    <property type="match status" value="1"/>
</dbReference>
<evidence type="ECO:0000256" key="4">
    <source>
        <dbReference type="ARBA" id="ARBA00023163"/>
    </source>
</evidence>
<evidence type="ECO:0000256" key="3">
    <source>
        <dbReference type="ARBA" id="ARBA00023125"/>
    </source>
</evidence>
<dbReference type="OrthoDB" id="9809391at2"/>
<dbReference type="InterPro" id="IPR012925">
    <property type="entry name" value="TipAS_dom"/>
</dbReference>
<feature type="domain" description="HTH merR-type" evidence="5">
    <location>
        <begin position="5"/>
        <end position="74"/>
    </location>
</feature>
<evidence type="ECO:0000256" key="1">
    <source>
        <dbReference type="ARBA" id="ARBA00022491"/>
    </source>
</evidence>
<dbReference type="InterPro" id="IPR036244">
    <property type="entry name" value="TipA-like_antibiotic-bd"/>
</dbReference>
<dbReference type="Gene3D" id="1.10.490.50">
    <property type="entry name" value="Antibiotic binding domain of TipA-like multidrug resistance regulators"/>
    <property type="match status" value="1"/>
</dbReference>
<keyword evidence="1" id="KW-0678">Repressor</keyword>
<keyword evidence="3" id="KW-0238">DNA-binding</keyword>
<dbReference type="GO" id="GO:0003700">
    <property type="term" value="F:DNA-binding transcription factor activity"/>
    <property type="evidence" value="ECO:0007669"/>
    <property type="project" value="InterPro"/>
</dbReference>
<reference evidence="6 7" key="1">
    <citation type="submission" date="2017-02" db="EMBL/GenBank/DDBJ databases">
        <authorList>
            <person name="Peterson S.W."/>
        </authorList>
    </citation>
    <scope>NUCLEOTIDE SEQUENCE [LARGE SCALE GENOMIC DNA]</scope>
    <source>
        <strain evidence="6 7">LMG 22410</strain>
    </source>
</reference>
<dbReference type="PANTHER" id="PTHR30204:SF69">
    <property type="entry name" value="MERR-FAMILY TRANSCRIPTIONAL REGULATOR"/>
    <property type="match status" value="1"/>
</dbReference>
<evidence type="ECO:0000313" key="7">
    <source>
        <dbReference type="Proteomes" id="UP000195787"/>
    </source>
</evidence>
<dbReference type="Pfam" id="PF13411">
    <property type="entry name" value="MerR_1"/>
    <property type="match status" value="1"/>
</dbReference>
<dbReference type="GeneID" id="303171963"/>
<dbReference type="PRINTS" id="PR00040">
    <property type="entry name" value="HTHMERR"/>
</dbReference>
<keyword evidence="4" id="KW-0804">Transcription</keyword>
<gene>
    <name evidence="6" type="ORF">CZ674_01960</name>
</gene>
<dbReference type="InterPro" id="IPR009061">
    <property type="entry name" value="DNA-bd_dom_put_sf"/>
</dbReference>
<keyword evidence="7" id="KW-1185">Reference proteome</keyword>
<dbReference type="SUPFAM" id="SSF89082">
    <property type="entry name" value="Antibiotic binding domain of TipA-like multidrug resistance regulators"/>
    <property type="match status" value="1"/>
</dbReference>
<dbReference type="EMBL" id="FUHU01000010">
    <property type="protein sequence ID" value="SJM49594.1"/>
    <property type="molecule type" value="Genomic_DNA"/>
</dbReference>
<dbReference type="InterPro" id="IPR000551">
    <property type="entry name" value="MerR-type_HTH_dom"/>
</dbReference>
<organism evidence="6 7">
    <name type="scientific">Agrococcus casei LMG 22410</name>
    <dbReference type="NCBI Taxonomy" id="1255656"/>
    <lineage>
        <taxon>Bacteria</taxon>
        <taxon>Bacillati</taxon>
        <taxon>Actinomycetota</taxon>
        <taxon>Actinomycetes</taxon>
        <taxon>Micrococcales</taxon>
        <taxon>Microbacteriaceae</taxon>
        <taxon>Agrococcus</taxon>
    </lineage>
</organism>
<dbReference type="Gene3D" id="1.10.1660.10">
    <property type="match status" value="1"/>
</dbReference>
<dbReference type="GO" id="GO:0003677">
    <property type="term" value="F:DNA binding"/>
    <property type="evidence" value="ECO:0007669"/>
    <property type="project" value="UniProtKB-KW"/>
</dbReference>
<dbReference type="SUPFAM" id="SSF46955">
    <property type="entry name" value="Putative DNA-binding domain"/>
    <property type="match status" value="1"/>
</dbReference>
<dbReference type="PANTHER" id="PTHR30204">
    <property type="entry name" value="REDOX-CYCLING DRUG-SENSING TRANSCRIPTIONAL ACTIVATOR SOXR"/>
    <property type="match status" value="1"/>
</dbReference>
<protein>
    <submittedName>
        <fullName evidence="6">Transcriptional regulator, MerR family</fullName>
    </submittedName>
</protein>
<dbReference type="RefSeq" id="WP_086990740.1">
    <property type="nucleotide sequence ID" value="NZ_FUHU01000010.1"/>
</dbReference>
<dbReference type="CDD" id="cd01106">
    <property type="entry name" value="HTH_TipAL-Mta"/>
    <property type="match status" value="1"/>
</dbReference>
<name>A0A1R4F151_9MICO</name>
<dbReference type="AlphaFoldDB" id="A0A1R4F151"/>